<dbReference type="SUPFAM" id="SSF51182">
    <property type="entry name" value="RmlC-like cupins"/>
    <property type="match status" value="1"/>
</dbReference>
<gene>
    <name evidence="3" type="ORF">FDP22_09030</name>
</gene>
<dbReference type="InterPro" id="IPR011051">
    <property type="entry name" value="RmlC_Cupin_sf"/>
</dbReference>
<dbReference type="KEGG" id="ppru:FDP22_09030"/>
<organism evidence="3 4">
    <name type="scientific">Paroceanicella profunda</name>
    <dbReference type="NCBI Taxonomy" id="2579971"/>
    <lineage>
        <taxon>Bacteria</taxon>
        <taxon>Pseudomonadati</taxon>
        <taxon>Pseudomonadota</taxon>
        <taxon>Alphaproteobacteria</taxon>
        <taxon>Rhodobacterales</taxon>
        <taxon>Paracoccaceae</taxon>
        <taxon>Paroceanicella</taxon>
    </lineage>
</organism>
<feature type="region of interest" description="Disordered" evidence="1">
    <location>
        <begin position="126"/>
        <end position="171"/>
    </location>
</feature>
<dbReference type="InterPro" id="IPR014500">
    <property type="entry name" value="UCP019307_cupin"/>
</dbReference>
<keyword evidence="4" id="KW-1185">Reference proteome</keyword>
<evidence type="ECO:0000259" key="2">
    <source>
        <dbReference type="Pfam" id="PF07883"/>
    </source>
</evidence>
<dbReference type="CDD" id="cd02219">
    <property type="entry name" value="cupin_YjlB-like"/>
    <property type="match status" value="1"/>
</dbReference>
<dbReference type="PIRSF" id="PIRSF019307">
    <property type="entry name" value="UCP019307"/>
    <property type="match status" value="1"/>
</dbReference>
<reference evidence="3 4" key="1">
    <citation type="submission" date="2019-06" db="EMBL/GenBank/DDBJ databases">
        <title>Genome sequence of Rhodobacteraceae bacterium D4M1.</title>
        <authorList>
            <person name="Cao J."/>
        </authorList>
    </citation>
    <scope>NUCLEOTIDE SEQUENCE [LARGE SCALE GENOMIC DNA]</scope>
    <source>
        <strain evidence="3 4">D4M1</strain>
    </source>
</reference>
<evidence type="ECO:0000256" key="1">
    <source>
        <dbReference type="SAM" id="MobiDB-lite"/>
    </source>
</evidence>
<sequence length="171" mass="18661">MTVACEVTTLWFGDDGVIPNNPRLPVVLLRAALPADAGAAHVRSIHQRNGWGGNWAYTVFDYHHWHPDAHEVLSVSRGAAELMLGGPQGDRLELRAGDTLVLPAGTGHCRLSASADFEVCGAYPPGQEHYTTRRNRPADRRDGPEQIARVPLPDRDPVFGDAGPLTRAWSR</sequence>
<dbReference type="InterPro" id="IPR047121">
    <property type="entry name" value="YjiB-like"/>
</dbReference>
<dbReference type="EMBL" id="CP040818">
    <property type="protein sequence ID" value="QDL91907.1"/>
    <property type="molecule type" value="Genomic_DNA"/>
</dbReference>
<accession>A0A5B8FH90</accession>
<dbReference type="Pfam" id="PF07883">
    <property type="entry name" value="Cupin_2"/>
    <property type="match status" value="1"/>
</dbReference>
<dbReference type="OrthoDB" id="9791759at2"/>
<protein>
    <submittedName>
        <fullName evidence="3">Cupin domain-containing protein</fullName>
    </submittedName>
</protein>
<dbReference type="PANTHER" id="PTHR36448:SF2">
    <property type="entry name" value="CUPIN TYPE-1 DOMAIN-CONTAINING PROTEIN"/>
    <property type="match status" value="1"/>
</dbReference>
<feature type="domain" description="Cupin type-2" evidence="2">
    <location>
        <begin position="63"/>
        <end position="109"/>
    </location>
</feature>
<evidence type="ECO:0000313" key="3">
    <source>
        <dbReference type="EMBL" id="QDL91907.1"/>
    </source>
</evidence>
<dbReference type="InterPro" id="IPR014710">
    <property type="entry name" value="RmlC-like_jellyroll"/>
</dbReference>
<evidence type="ECO:0000313" key="4">
    <source>
        <dbReference type="Proteomes" id="UP000305888"/>
    </source>
</evidence>
<dbReference type="RefSeq" id="WP_138572042.1">
    <property type="nucleotide sequence ID" value="NZ_CP040818.1"/>
</dbReference>
<dbReference type="PANTHER" id="PTHR36448">
    <property type="entry name" value="BLR7373 PROTEIN"/>
    <property type="match status" value="1"/>
</dbReference>
<dbReference type="Gene3D" id="2.60.120.10">
    <property type="entry name" value="Jelly Rolls"/>
    <property type="match status" value="1"/>
</dbReference>
<dbReference type="AlphaFoldDB" id="A0A5B8FH90"/>
<dbReference type="InterPro" id="IPR013096">
    <property type="entry name" value="Cupin_2"/>
</dbReference>
<name>A0A5B8FH90_9RHOB</name>
<proteinExistence type="predicted"/>
<dbReference type="Proteomes" id="UP000305888">
    <property type="component" value="Chromosome"/>
</dbReference>